<gene>
    <name evidence="1" type="ORF">ABR82_05610</name>
</gene>
<dbReference type="Proteomes" id="UP000051269">
    <property type="component" value="Unassembled WGS sequence"/>
</dbReference>
<reference evidence="1 2" key="1">
    <citation type="submission" date="2015-10" db="EMBL/GenBank/DDBJ databases">
        <title>Metagenome-Assembled Genomes uncover a global brackish microbiome.</title>
        <authorList>
            <person name="Hugerth L.W."/>
            <person name="Larsson J."/>
            <person name="Alneberg J."/>
            <person name="Lindh M.V."/>
            <person name="Legrand C."/>
            <person name="Pinhassi J."/>
            <person name="Andersson A.F."/>
        </authorList>
    </citation>
    <scope>NUCLEOTIDE SEQUENCE [LARGE SCALE GENOMIC DNA]</scope>
    <source>
        <strain evidence="1">BACL18 MAG-120507-bin52</strain>
    </source>
</reference>
<dbReference type="Pfam" id="PF08819">
    <property type="entry name" value="DUF1802"/>
    <property type="match status" value="1"/>
</dbReference>
<name>A0A0R2RIP2_9BACT</name>
<protein>
    <recommendedName>
        <fullName evidence="3">DUF1802 family protein</fullName>
    </recommendedName>
</protein>
<evidence type="ECO:0008006" key="3">
    <source>
        <dbReference type="Google" id="ProtNLM"/>
    </source>
</evidence>
<dbReference type="EMBL" id="LIBO01000074">
    <property type="protein sequence ID" value="KRO62453.1"/>
    <property type="molecule type" value="Genomic_DNA"/>
</dbReference>
<evidence type="ECO:0000313" key="2">
    <source>
        <dbReference type="Proteomes" id="UP000051269"/>
    </source>
</evidence>
<evidence type="ECO:0000313" key="1">
    <source>
        <dbReference type="EMBL" id="KRO62453.1"/>
    </source>
</evidence>
<proteinExistence type="predicted"/>
<dbReference type="InterPro" id="IPR014923">
    <property type="entry name" value="DUF1802"/>
</dbReference>
<comment type="caution">
    <text evidence="1">The sequence shown here is derived from an EMBL/GenBank/DDBJ whole genome shotgun (WGS) entry which is preliminary data.</text>
</comment>
<dbReference type="AlphaFoldDB" id="A0A0R2RIP2"/>
<sequence>MTQGFKELSSVCQAIASGRQSVLLRKAGLRESTAESVFQAKSFYLLPTLYHEKGSKSVTPDFSISLRVEIIRAGDLLDWSHIEKILPLTAYHPPTIREHFDSRNEHLLHFAHIRAFALSPIWQLPHTPALSGCRSWFDLPSPPAQITETAVPETSTIRQIAQLLP</sequence>
<accession>A0A0R2RIP2</accession>
<organism evidence="1 2">
    <name type="scientific">Verrucomicrobia subdivision 6 bacterium BACL9 MAG-120507-bin52</name>
    <dbReference type="NCBI Taxonomy" id="1655590"/>
    <lineage>
        <taxon>Bacteria</taxon>
        <taxon>Pseudomonadati</taxon>
        <taxon>Verrucomicrobiota</taxon>
        <taxon>Verrucomicrobiia</taxon>
        <taxon>Verrucomicrobiales</taxon>
        <taxon>Verrucomicrobia subdivision 6</taxon>
    </lineage>
</organism>